<reference evidence="3 5" key="1">
    <citation type="journal article" date="2012" name="Nature">
        <title>Algal genomes reveal evolutionary mosaicism and the fate of nucleomorphs.</title>
        <authorList>
            <consortium name="DOE Joint Genome Institute"/>
            <person name="Curtis B.A."/>
            <person name="Tanifuji G."/>
            <person name="Burki F."/>
            <person name="Gruber A."/>
            <person name="Irimia M."/>
            <person name="Maruyama S."/>
            <person name="Arias M.C."/>
            <person name="Ball S.G."/>
            <person name="Gile G.H."/>
            <person name="Hirakawa Y."/>
            <person name="Hopkins J.F."/>
            <person name="Kuo A."/>
            <person name="Rensing S.A."/>
            <person name="Schmutz J."/>
            <person name="Symeonidi A."/>
            <person name="Elias M."/>
            <person name="Eveleigh R.J."/>
            <person name="Herman E.K."/>
            <person name="Klute M.J."/>
            <person name="Nakayama T."/>
            <person name="Obornik M."/>
            <person name="Reyes-Prieto A."/>
            <person name="Armbrust E.V."/>
            <person name="Aves S.J."/>
            <person name="Beiko R.G."/>
            <person name="Coutinho P."/>
            <person name="Dacks J.B."/>
            <person name="Durnford D.G."/>
            <person name="Fast N.M."/>
            <person name="Green B.R."/>
            <person name="Grisdale C.J."/>
            <person name="Hempel F."/>
            <person name="Henrissat B."/>
            <person name="Hoppner M.P."/>
            <person name="Ishida K."/>
            <person name="Kim E."/>
            <person name="Koreny L."/>
            <person name="Kroth P.G."/>
            <person name="Liu Y."/>
            <person name="Malik S.B."/>
            <person name="Maier U.G."/>
            <person name="McRose D."/>
            <person name="Mock T."/>
            <person name="Neilson J.A."/>
            <person name="Onodera N.T."/>
            <person name="Poole A.M."/>
            <person name="Pritham E.J."/>
            <person name="Richards T.A."/>
            <person name="Rocap G."/>
            <person name="Roy S.W."/>
            <person name="Sarai C."/>
            <person name="Schaack S."/>
            <person name="Shirato S."/>
            <person name="Slamovits C.H."/>
            <person name="Spencer D.F."/>
            <person name="Suzuki S."/>
            <person name="Worden A.Z."/>
            <person name="Zauner S."/>
            <person name="Barry K."/>
            <person name="Bell C."/>
            <person name="Bharti A.K."/>
            <person name="Crow J.A."/>
            <person name="Grimwood J."/>
            <person name="Kramer R."/>
            <person name="Lindquist E."/>
            <person name="Lucas S."/>
            <person name="Salamov A."/>
            <person name="McFadden G.I."/>
            <person name="Lane C.E."/>
            <person name="Keeling P.J."/>
            <person name="Gray M.W."/>
            <person name="Grigoriev I.V."/>
            <person name="Archibald J.M."/>
        </authorList>
    </citation>
    <scope>NUCLEOTIDE SEQUENCE</scope>
    <source>
        <strain evidence="3 5">CCMP2712</strain>
    </source>
</reference>
<feature type="region of interest" description="Disordered" evidence="1">
    <location>
        <begin position="276"/>
        <end position="309"/>
    </location>
</feature>
<dbReference type="RefSeq" id="XP_005825778.1">
    <property type="nucleotide sequence ID" value="XM_005825721.1"/>
</dbReference>
<evidence type="ECO:0000313" key="5">
    <source>
        <dbReference type="Proteomes" id="UP000011087"/>
    </source>
</evidence>
<feature type="compositionally biased region" description="Polar residues" evidence="1">
    <location>
        <begin position="83"/>
        <end position="101"/>
    </location>
</feature>
<accession>L1IRE6</accession>
<dbReference type="Proteomes" id="UP000011087">
    <property type="component" value="Unassembled WGS sequence"/>
</dbReference>
<dbReference type="EMBL" id="JH993045">
    <property type="protein sequence ID" value="EKX38798.1"/>
    <property type="molecule type" value="Genomic_DNA"/>
</dbReference>
<evidence type="ECO:0000313" key="4">
    <source>
        <dbReference type="EnsemblProtists" id="EKX38798"/>
    </source>
</evidence>
<proteinExistence type="predicted"/>
<evidence type="ECO:0000313" key="3">
    <source>
        <dbReference type="EMBL" id="EKX38798.1"/>
    </source>
</evidence>
<feature type="region of interest" description="Disordered" evidence="1">
    <location>
        <begin position="72"/>
        <end position="140"/>
    </location>
</feature>
<dbReference type="HOGENOM" id="CLU_376642_0_0_1"/>
<feature type="compositionally biased region" description="Pro residues" evidence="1">
    <location>
        <begin position="122"/>
        <end position="137"/>
    </location>
</feature>
<reference evidence="4" key="3">
    <citation type="submission" date="2015-06" db="UniProtKB">
        <authorList>
            <consortium name="EnsemblProtists"/>
        </authorList>
    </citation>
    <scope>IDENTIFICATION</scope>
</reference>
<sequence>MRTRGMFMVYLCLAFQVLMIPIHQVVLHQENKHATDKYPRSMLRSLMTFNTFNSMEQKQNPATLTNHSLIQTTKHAHHRSHDSNVSARSFVQSQTQENQKGLNEHKSDQMSTDISLTEEIKPPPPVRNSSSPPPPSPFLSSPFRSLQAKFLYPSRHKRLVLRPPFMTRLREMMEEDIAPTGLAYVAWDRQRFKSKGGRYWRGSRVKPGTDPRRINKIWIWGERSSCTTLMTELIRQNFRLGCGDPGGDECVIGGLPWKHGYLRHAGTPVTCIHALESSETREEETRDQSEDEERRCSRTRSRRRAGGDLLPSADVRHQAQTLNLLVTRSPYEWVESMHRHPFYAEVHNNLDMSTFLAREWVTFEDSSGIVSASYDGQGRWGRGDNVVPCDRARSRLVPGAACAHQGREYTCVELPGLRANAPLLAGLSVSPHESCLPPSHSSAVCGERFLCTGLDSDWLSGDEDARRWRRSVSDYILESAGEVSRAREAGVGLPGLSSPDLECLAVSNYQVQTRLELAPSPSCYDGEGSWGRCREGKFLCHAKTPRHWDVSPQAWEAMRRQLQLASLSVQRRMPGAQAYDPPLTMSEKWEDRDPDTKRRFPNILAMRAAKLRDWFLVADEKLDFSSHVACRDFFIDPIKVLARLERDFKLVRKHSSWQLSQCMMHFGVASCPNGFRHAKYEWDSPQSASKRRYYTHGEYARAFSPTTLKQVGAWLDEELEGALGYRVYEDLQTLSRPYTGETRCEEHRPRAKEEGMECYGDCGERCRAGSI</sequence>
<dbReference type="PaxDb" id="55529-EKX38798"/>
<dbReference type="AlphaFoldDB" id="L1IRE6"/>
<evidence type="ECO:0000256" key="2">
    <source>
        <dbReference type="SAM" id="SignalP"/>
    </source>
</evidence>
<name>L1IRE6_GUITC</name>
<dbReference type="GeneID" id="17295555"/>
<evidence type="ECO:0000256" key="1">
    <source>
        <dbReference type="SAM" id="MobiDB-lite"/>
    </source>
</evidence>
<keyword evidence="5" id="KW-1185">Reference proteome</keyword>
<protein>
    <recommendedName>
        <fullName evidence="6">Sulfotransferase domain-containing protein</fullName>
    </recommendedName>
</protein>
<feature type="chain" id="PRO_5008770380" description="Sulfotransferase domain-containing protein" evidence="2">
    <location>
        <begin position="28"/>
        <end position="771"/>
    </location>
</feature>
<evidence type="ECO:0008006" key="6">
    <source>
        <dbReference type="Google" id="ProtNLM"/>
    </source>
</evidence>
<organism evidence="3">
    <name type="scientific">Guillardia theta (strain CCMP2712)</name>
    <name type="common">Cryptophyte</name>
    <dbReference type="NCBI Taxonomy" id="905079"/>
    <lineage>
        <taxon>Eukaryota</taxon>
        <taxon>Cryptophyceae</taxon>
        <taxon>Pyrenomonadales</taxon>
        <taxon>Geminigeraceae</taxon>
        <taxon>Guillardia</taxon>
    </lineage>
</organism>
<keyword evidence="2" id="KW-0732">Signal</keyword>
<gene>
    <name evidence="3" type="ORF">GUITHDRAFT_143985</name>
</gene>
<reference evidence="5" key="2">
    <citation type="submission" date="2012-11" db="EMBL/GenBank/DDBJ databases">
        <authorList>
            <person name="Kuo A."/>
            <person name="Curtis B.A."/>
            <person name="Tanifuji G."/>
            <person name="Burki F."/>
            <person name="Gruber A."/>
            <person name="Irimia M."/>
            <person name="Maruyama S."/>
            <person name="Arias M.C."/>
            <person name="Ball S.G."/>
            <person name="Gile G.H."/>
            <person name="Hirakawa Y."/>
            <person name="Hopkins J.F."/>
            <person name="Rensing S.A."/>
            <person name="Schmutz J."/>
            <person name="Symeonidi A."/>
            <person name="Elias M."/>
            <person name="Eveleigh R.J."/>
            <person name="Herman E.K."/>
            <person name="Klute M.J."/>
            <person name="Nakayama T."/>
            <person name="Obornik M."/>
            <person name="Reyes-Prieto A."/>
            <person name="Armbrust E.V."/>
            <person name="Aves S.J."/>
            <person name="Beiko R.G."/>
            <person name="Coutinho P."/>
            <person name="Dacks J.B."/>
            <person name="Durnford D.G."/>
            <person name="Fast N.M."/>
            <person name="Green B.R."/>
            <person name="Grisdale C."/>
            <person name="Hempe F."/>
            <person name="Henrissat B."/>
            <person name="Hoppner M.P."/>
            <person name="Ishida K.-I."/>
            <person name="Kim E."/>
            <person name="Koreny L."/>
            <person name="Kroth P.G."/>
            <person name="Liu Y."/>
            <person name="Malik S.-B."/>
            <person name="Maier U.G."/>
            <person name="McRose D."/>
            <person name="Mock T."/>
            <person name="Neilson J.A."/>
            <person name="Onodera N.T."/>
            <person name="Poole A.M."/>
            <person name="Pritham E.J."/>
            <person name="Richards T.A."/>
            <person name="Rocap G."/>
            <person name="Roy S.W."/>
            <person name="Sarai C."/>
            <person name="Schaack S."/>
            <person name="Shirato S."/>
            <person name="Slamovits C.H."/>
            <person name="Spencer D.F."/>
            <person name="Suzuki S."/>
            <person name="Worden A.Z."/>
            <person name="Zauner S."/>
            <person name="Barry K."/>
            <person name="Bell C."/>
            <person name="Bharti A.K."/>
            <person name="Crow J.A."/>
            <person name="Grimwood J."/>
            <person name="Kramer R."/>
            <person name="Lindquist E."/>
            <person name="Lucas S."/>
            <person name="Salamov A."/>
            <person name="McFadden G.I."/>
            <person name="Lane C.E."/>
            <person name="Keeling P.J."/>
            <person name="Gray M.W."/>
            <person name="Grigoriev I.V."/>
            <person name="Archibald J.M."/>
        </authorList>
    </citation>
    <scope>NUCLEOTIDE SEQUENCE</scope>
    <source>
        <strain evidence="5">CCMP2712</strain>
    </source>
</reference>
<dbReference type="KEGG" id="gtt:GUITHDRAFT_143985"/>
<dbReference type="EnsemblProtists" id="EKX38798">
    <property type="protein sequence ID" value="EKX38798"/>
    <property type="gene ID" value="GUITHDRAFT_143985"/>
</dbReference>
<feature type="compositionally biased region" description="Basic and acidic residues" evidence="1">
    <location>
        <begin position="276"/>
        <end position="296"/>
    </location>
</feature>
<feature type="signal peptide" evidence="2">
    <location>
        <begin position="1"/>
        <end position="27"/>
    </location>
</feature>